<evidence type="ECO:0000313" key="2">
    <source>
        <dbReference type="Proteomes" id="UP001172386"/>
    </source>
</evidence>
<dbReference type="EMBL" id="JAPDRQ010000189">
    <property type="protein sequence ID" value="KAJ9652646.1"/>
    <property type="molecule type" value="Genomic_DNA"/>
</dbReference>
<reference evidence="1" key="1">
    <citation type="submission" date="2022-10" db="EMBL/GenBank/DDBJ databases">
        <title>Culturing micro-colonial fungi from biological soil crusts in the Mojave desert and describing Neophaeococcomyces mojavensis, and introducing the new genera and species Taxawa tesnikishii.</title>
        <authorList>
            <person name="Kurbessoian T."/>
            <person name="Stajich J.E."/>
        </authorList>
    </citation>
    <scope>NUCLEOTIDE SEQUENCE</scope>
    <source>
        <strain evidence="1">JES_112</strain>
    </source>
</reference>
<gene>
    <name evidence="1" type="ORF">H2198_008126</name>
</gene>
<organism evidence="1 2">
    <name type="scientific">Neophaeococcomyces mojaviensis</name>
    <dbReference type="NCBI Taxonomy" id="3383035"/>
    <lineage>
        <taxon>Eukaryota</taxon>
        <taxon>Fungi</taxon>
        <taxon>Dikarya</taxon>
        <taxon>Ascomycota</taxon>
        <taxon>Pezizomycotina</taxon>
        <taxon>Eurotiomycetes</taxon>
        <taxon>Chaetothyriomycetidae</taxon>
        <taxon>Chaetothyriales</taxon>
        <taxon>Chaetothyriales incertae sedis</taxon>
        <taxon>Neophaeococcomyces</taxon>
    </lineage>
</organism>
<dbReference type="Proteomes" id="UP001172386">
    <property type="component" value="Unassembled WGS sequence"/>
</dbReference>
<name>A0ACC2ZY45_9EURO</name>
<sequence>MAATQGGGTEKFEQPTSALSGTSTDHITTTQNTSNAATMDSKISSNQLTRAPTASADPGNLEKATSTLSRIPTVSQNPDFGLPREAAFVATVISAQLLTQVCLAISIAPAHVIGTSFHITSPGQLSWLAAGFSLTVGTFIMPSGRWGDLYGHKRLFIVGYFWFSLWSLVAGFSVWSESLPFFAFCRAMQGIGSAIVLPNGIAVLARTYPPGSRKNMVLSLFGAAAPVGYVLGAVLSGIFAELVWWPWAYWVLGILLAIVGVVGILVIPAMSVFGGQPKIKELDVVGTLLGVVGLVTFNFAWNEGPTAGWGKVYVYVLLIVGTILLVAFVLWEVYKAEYPLLPVAAFTRDTNFVFGSLAAGWASFGIWIYYFWQFLELLEGDSILLTAAKNIPAAISGVCAAIVTGFLVSRIQPGFIMLIAMTAFCVGTILLATNPVGRSYWAQILPAALIVTWGMDMSFPSSVIVLSNHMPAEQQGVAASLVNTVINYSISIGLGIAGISWGVVCWDRS</sequence>
<protein>
    <submittedName>
        <fullName evidence="1">Uncharacterized protein</fullName>
    </submittedName>
</protein>
<proteinExistence type="predicted"/>
<evidence type="ECO:0000313" key="1">
    <source>
        <dbReference type="EMBL" id="KAJ9652646.1"/>
    </source>
</evidence>
<accession>A0ACC2ZY45</accession>
<keyword evidence="2" id="KW-1185">Reference proteome</keyword>
<comment type="caution">
    <text evidence="1">The sequence shown here is derived from an EMBL/GenBank/DDBJ whole genome shotgun (WGS) entry which is preliminary data.</text>
</comment>